<evidence type="ECO:0000313" key="5">
    <source>
        <dbReference type="Proteomes" id="UP000054342"/>
    </source>
</evidence>
<dbReference type="Gene3D" id="3.90.550.20">
    <property type="match status" value="1"/>
</dbReference>
<dbReference type="Proteomes" id="UP000054342">
    <property type="component" value="Unassembled WGS sequence"/>
</dbReference>
<sequence>MRDPSIMEPSTSPRNINPLHQHYSSRKSLRWVVFLVIGALAVILLSGQSYAPDTIRRSSKAKARYLSPAKLMERPISKDLQTIPKLIHQSWSSTELPAKFQRWSATCRQQHPDWEWVLWTDDDNEELVKKHFPWLLSTYQALPGVIYKADLVRNLYMYMFGGVYGDLDVECLRPADELFQIYNVSTVSHARPRPQSTHNLQKNGRKAFFGRMGLDNGEPNSIPNAWMASTPGHPFFLLVLEHVMKSMREGSGEDKSPEEVTGPAVLFDRINEYLGEEGKYEGERLDKYVSKNPTAKQFTPRKGLGHSIEVLPFQYIYPYSWQRDGEAFRDVCWATKETFSAERCKLLLATDHWPSYAITYWSHTWAGEGHDQGNVDHLDIDEEKKHEKKE</sequence>
<evidence type="ECO:0008006" key="6">
    <source>
        <dbReference type="Google" id="ProtNLM"/>
    </source>
</evidence>
<dbReference type="GeneID" id="25331562"/>
<reference evidence="4 5" key="1">
    <citation type="submission" date="2015-01" db="EMBL/GenBank/DDBJ databases">
        <title>The Genome Sequence of Exophiala xenobiotica CBS118157.</title>
        <authorList>
            <consortium name="The Broad Institute Genomics Platform"/>
            <person name="Cuomo C."/>
            <person name="de Hoog S."/>
            <person name="Gorbushina A."/>
            <person name="Stielow B."/>
            <person name="Teixiera M."/>
            <person name="Abouelleil A."/>
            <person name="Chapman S.B."/>
            <person name="Priest M."/>
            <person name="Young S.K."/>
            <person name="Wortman J."/>
            <person name="Nusbaum C."/>
            <person name="Birren B."/>
        </authorList>
    </citation>
    <scope>NUCLEOTIDE SEQUENCE [LARGE SCALE GENOMIC DNA]</scope>
    <source>
        <strain evidence="4 5">CBS 118157</strain>
    </source>
</reference>
<accession>A0A0D2E5Z1</accession>
<keyword evidence="5" id="KW-1185">Reference proteome</keyword>
<keyword evidence="2" id="KW-0808">Transferase</keyword>
<dbReference type="GO" id="GO:0016020">
    <property type="term" value="C:membrane"/>
    <property type="evidence" value="ECO:0007669"/>
    <property type="project" value="GOC"/>
</dbReference>
<gene>
    <name evidence="4" type="ORF">PV05_09654</name>
</gene>
<proteinExistence type="inferred from homology"/>
<evidence type="ECO:0000313" key="4">
    <source>
        <dbReference type="EMBL" id="KIW50873.1"/>
    </source>
</evidence>
<feature type="transmembrane region" description="Helical" evidence="3">
    <location>
        <begin position="31"/>
        <end position="51"/>
    </location>
</feature>
<dbReference type="EMBL" id="KN847322">
    <property type="protein sequence ID" value="KIW50873.1"/>
    <property type="molecule type" value="Genomic_DNA"/>
</dbReference>
<dbReference type="GO" id="GO:0000030">
    <property type="term" value="F:mannosyltransferase activity"/>
    <property type="evidence" value="ECO:0007669"/>
    <property type="project" value="TreeGrafter"/>
</dbReference>
<dbReference type="PANTHER" id="PTHR32385">
    <property type="entry name" value="MANNOSYL PHOSPHORYLINOSITOL CERAMIDE SYNTHASE"/>
    <property type="match status" value="1"/>
</dbReference>
<dbReference type="InterPro" id="IPR007577">
    <property type="entry name" value="GlycoTrfase_DXD_sugar-bd_CS"/>
</dbReference>
<keyword evidence="3" id="KW-1133">Transmembrane helix</keyword>
<keyword evidence="3" id="KW-0812">Transmembrane</keyword>
<name>A0A0D2E5Z1_9EURO</name>
<dbReference type="Pfam" id="PF04488">
    <property type="entry name" value="Gly_transf_sug"/>
    <property type="match status" value="1"/>
</dbReference>
<dbReference type="OrthoDB" id="409543at2759"/>
<dbReference type="InterPro" id="IPR029044">
    <property type="entry name" value="Nucleotide-diphossugar_trans"/>
</dbReference>
<comment type="similarity">
    <text evidence="1">Belongs to the glycosyltransferase 32 family.</text>
</comment>
<dbReference type="STRING" id="348802.A0A0D2E5Z1"/>
<dbReference type="PANTHER" id="PTHR32385:SF23">
    <property type="entry name" value="NUCLEOTIDE-DIPHOSPHO-SUGAR TRANSFERASE"/>
    <property type="match status" value="1"/>
</dbReference>
<protein>
    <recommendedName>
        <fullName evidence="6">Alpha 1,4-glycosyltransferase domain-containing protein</fullName>
    </recommendedName>
</protein>
<dbReference type="SUPFAM" id="SSF53448">
    <property type="entry name" value="Nucleotide-diphospho-sugar transferases"/>
    <property type="match status" value="1"/>
</dbReference>
<evidence type="ECO:0000256" key="3">
    <source>
        <dbReference type="SAM" id="Phobius"/>
    </source>
</evidence>
<dbReference type="AlphaFoldDB" id="A0A0D2E5Z1"/>
<dbReference type="RefSeq" id="XP_013311457.1">
    <property type="nucleotide sequence ID" value="XM_013456003.1"/>
</dbReference>
<organism evidence="4 5">
    <name type="scientific">Exophiala xenobiotica</name>
    <dbReference type="NCBI Taxonomy" id="348802"/>
    <lineage>
        <taxon>Eukaryota</taxon>
        <taxon>Fungi</taxon>
        <taxon>Dikarya</taxon>
        <taxon>Ascomycota</taxon>
        <taxon>Pezizomycotina</taxon>
        <taxon>Eurotiomycetes</taxon>
        <taxon>Chaetothyriomycetidae</taxon>
        <taxon>Chaetothyriales</taxon>
        <taxon>Herpotrichiellaceae</taxon>
        <taxon>Exophiala</taxon>
    </lineage>
</organism>
<dbReference type="HOGENOM" id="CLU_051866_1_1_1"/>
<evidence type="ECO:0000256" key="1">
    <source>
        <dbReference type="ARBA" id="ARBA00009003"/>
    </source>
</evidence>
<dbReference type="GO" id="GO:0051999">
    <property type="term" value="P:mannosyl-inositol phosphorylceramide biosynthetic process"/>
    <property type="evidence" value="ECO:0007669"/>
    <property type="project" value="TreeGrafter"/>
</dbReference>
<keyword evidence="3" id="KW-0472">Membrane</keyword>
<evidence type="ECO:0000256" key="2">
    <source>
        <dbReference type="ARBA" id="ARBA00022679"/>
    </source>
</evidence>
<dbReference type="InterPro" id="IPR051706">
    <property type="entry name" value="Glycosyltransferase_domain"/>
</dbReference>